<sequence>MNDPKSLKTSGGIRGGTWVKKVNNLEGTSEDWKVVGKNNQRKVTNQPQRQTREGIQTLYPMVIGRKSDEVARKQVIWNTMFSHENSLGNETLWETEESGEFYAYS</sequence>
<evidence type="ECO:0000313" key="1">
    <source>
        <dbReference type="EMBL" id="CAI9102907.1"/>
    </source>
</evidence>
<organism evidence="1 2">
    <name type="scientific">Oldenlandia corymbosa var. corymbosa</name>
    <dbReference type="NCBI Taxonomy" id="529605"/>
    <lineage>
        <taxon>Eukaryota</taxon>
        <taxon>Viridiplantae</taxon>
        <taxon>Streptophyta</taxon>
        <taxon>Embryophyta</taxon>
        <taxon>Tracheophyta</taxon>
        <taxon>Spermatophyta</taxon>
        <taxon>Magnoliopsida</taxon>
        <taxon>eudicotyledons</taxon>
        <taxon>Gunneridae</taxon>
        <taxon>Pentapetalae</taxon>
        <taxon>asterids</taxon>
        <taxon>lamiids</taxon>
        <taxon>Gentianales</taxon>
        <taxon>Rubiaceae</taxon>
        <taxon>Rubioideae</taxon>
        <taxon>Spermacoceae</taxon>
        <taxon>Hedyotis-Oldenlandia complex</taxon>
        <taxon>Oldenlandia</taxon>
    </lineage>
</organism>
<dbReference type="AlphaFoldDB" id="A0AAV1D570"/>
<evidence type="ECO:0000313" key="2">
    <source>
        <dbReference type="Proteomes" id="UP001161247"/>
    </source>
</evidence>
<protein>
    <submittedName>
        <fullName evidence="1">OLC1v1001281C1</fullName>
    </submittedName>
</protein>
<name>A0AAV1D570_OLDCO</name>
<gene>
    <name evidence="1" type="ORF">OLC1_LOCUS12170</name>
</gene>
<dbReference type="Proteomes" id="UP001161247">
    <property type="component" value="Chromosome 4"/>
</dbReference>
<reference evidence="1" key="1">
    <citation type="submission" date="2023-03" db="EMBL/GenBank/DDBJ databases">
        <authorList>
            <person name="Julca I."/>
        </authorList>
    </citation>
    <scope>NUCLEOTIDE SEQUENCE</scope>
</reference>
<keyword evidence="2" id="KW-1185">Reference proteome</keyword>
<accession>A0AAV1D570</accession>
<dbReference type="EMBL" id="OX459121">
    <property type="protein sequence ID" value="CAI9102907.1"/>
    <property type="molecule type" value="Genomic_DNA"/>
</dbReference>
<proteinExistence type="predicted"/>